<comment type="subcellular location">
    <subcellularLocation>
        <location evidence="1">Cell membrane</location>
        <topology evidence="1">Multi-pass membrane protein</topology>
    </subcellularLocation>
</comment>
<evidence type="ECO:0000256" key="5">
    <source>
        <dbReference type="ARBA" id="ARBA00022989"/>
    </source>
</evidence>
<dbReference type="PANTHER" id="PTHR43141:SF4">
    <property type="entry name" value="CYTOCHROME BD2 SUBUNIT II"/>
    <property type="match status" value="1"/>
</dbReference>
<name>A0A9Q9UP16_9BURK</name>
<comment type="similarity">
    <text evidence="2">Belongs to the cytochrome ubiquinol oxidase subunit 2 family.</text>
</comment>
<feature type="transmembrane region" description="Helical" evidence="7">
    <location>
        <begin position="298"/>
        <end position="317"/>
    </location>
</feature>
<evidence type="ECO:0000256" key="6">
    <source>
        <dbReference type="ARBA" id="ARBA00023136"/>
    </source>
</evidence>
<dbReference type="Pfam" id="PF02322">
    <property type="entry name" value="Cyt_bd_oxida_II"/>
    <property type="match status" value="1"/>
</dbReference>
<keyword evidence="6 7" id="KW-0472">Membrane</keyword>
<dbReference type="GO" id="GO:0016682">
    <property type="term" value="F:oxidoreductase activity, acting on diphenols and related substances as donors, oxygen as acceptor"/>
    <property type="evidence" value="ECO:0007669"/>
    <property type="project" value="TreeGrafter"/>
</dbReference>
<proteinExistence type="inferred from homology"/>
<feature type="transmembrane region" description="Helical" evidence="7">
    <location>
        <begin position="229"/>
        <end position="250"/>
    </location>
</feature>
<organism evidence="8 9">
    <name type="scientific">Burkholderia arboris</name>
    <dbReference type="NCBI Taxonomy" id="488730"/>
    <lineage>
        <taxon>Bacteria</taxon>
        <taxon>Pseudomonadati</taxon>
        <taxon>Pseudomonadota</taxon>
        <taxon>Betaproteobacteria</taxon>
        <taxon>Burkholderiales</taxon>
        <taxon>Burkholderiaceae</taxon>
        <taxon>Burkholderia</taxon>
        <taxon>Burkholderia cepacia complex</taxon>
    </lineage>
</organism>
<keyword evidence="4 7" id="KW-0812">Transmembrane</keyword>
<keyword evidence="5 7" id="KW-1133">Transmembrane helix</keyword>
<dbReference type="AlphaFoldDB" id="A0A9Q9UP16"/>
<dbReference type="GO" id="GO:0019646">
    <property type="term" value="P:aerobic electron transport chain"/>
    <property type="evidence" value="ECO:0007669"/>
    <property type="project" value="TreeGrafter"/>
</dbReference>
<feature type="transmembrane region" description="Helical" evidence="7">
    <location>
        <begin position="192"/>
        <end position="214"/>
    </location>
</feature>
<feature type="transmembrane region" description="Helical" evidence="7">
    <location>
        <begin position="257"/>
        <end position="278"/>
    </location>
</feature>
<comment type="caution">
    <text evidence="8">The sequence shown here is derived from an EMBL/GenBank/DDBJ whole genome shotgun (WGS) entry which is preliminary data.</text>
</comment>
<dbReference type="InterPro" id="IPR003317">
    <property type="entry name" value="Cyt-d_oxidase_su2"/>
</dbReference>
<evidence type="ECO:0000313" key="8">
    <source>
        <dbReference type="EMBL" id="VWB28558.1"/>
    </source>
</evidence>
<reference evidence="8 9" key="1">
    <citation type="submission" date="2019-09" db="EMBL/GenBank/DDBJ databases">
        <authorList>
            <person name="Depoorter E."/>
        </authorList>
    </citation>
    <scope>NUCLEOTIDE SEQUENCE [LARGE SCALE GENOMIC DNA]</scope>
    <source>
        <strain evidence="8">LMG 24066</strain>
    </source>
</reference>
<evidence type="ECO:0000256" key="2">
    <source>
        <dbReference type="ARBA" id="ARBA00007543"/>
    </source>
</evidence>
<dbReference type="PANTHER" id="PTHR43141">
    <property type="entry name" value="CYTOCHROME BD2 SUBUNIT II"/>
    <property type="match status" value="1"/>
</dbReference>
<feature type="transmembrane region" description="Helical" evidence="7">
    <location>
        <begin position="158"/>
        <end position="180"/>
    </location>
</feature>
<feature type="transmembrane region" description="Helical" evidence="7">
    <location>
        <begin position="6"/>
        <end position="37"/>
    </location>
</feature>
<dbReference type="GO" id="GO:0070069">
    <property type="term" value="C:cytochrome complex"/>
    <property type="evidence" value="ECO:0007669"/>
    <property type="project" value="TreeGrafter"/>
</dbReference>
<accession>A0A9Q9UP16</accession>
<feature type="transmembrane region" description="Helical" evidence="7">
    <location>
        <begin position="82"/>
        <end position="101"/>
    </location>
</feature>
<dbReference type="NCBIfam" id="TIGR00203">
    <property type="entry name" value="cydB"/>
    <property type="match status" value="1"/>
</dbReference>
<evidence type="ECO:0000256" key="4">
    <source>
        <dbReference type="ARBA" id="ARBA00022692"/>
    </source>
</evidence>
<sequence length="342" mass="37577">MQIDLPVVWAAIIGLGVFIYVVLDGFDLGIGLLFPFFESKSERQVMLHTIAPVWDGNETFLVLGGVGLYGAFPIVYSTLLPANYLPLILMVVGLIFRGAAFELRARANRTQHLWDLAFAAGSALAAFSQGIVLGSLLQGIKIADGRFVGGPFDWLSPFSLFCGIGVLVTYATLGCGWLILKVEGELQDKMRTLMSPLVAVLLAAMVVVSLWTVIGLPAIAQRWFSNDNFFWFVPVPILVVACILGIFWAIRTRREALPFLLALALCFLGYTGFIISIWPNIVPPSVTIWDASSSRSSQLFALVGTVVVLPMILFYNAMQYRVFRGKVVAEEMHGNSVQKNTY</sequence>
<gene>
    <name evidence="8" type="ORF">BAR24066_01200</name>
</gene>
<dbReference type="GO" id="GO:0009055">
    <property type="term" value="F:electron transfer activity"/>
    <property type="evidence" value="ECO:0007669"/>
    <property type="project" value="TreeGrafter"/>
</dbReference>
<evidence type="ECO:0000256" key="1">
    <source>
        <dbReference type="ARBA" id="ARBA00004651"/>
    </source>
</evidence>
<dbReference type="RefSeq" id="WP_174991772.1">
    <property type="nucleotide sequence ID" value="NZ_CABVPX010000003.1"/>
</dbReference>
<evidence type="ECO:0000256" key="7">
    <source>
        <dbReference type="SAM" id="Phobius"/>
    </source>
</evidence>
<dbReference type="Proteomes" id="UP000494172">
    <property type="component" value="Unassembled WGS sequence"/>
</dbReference>
<keyword evidence="3" id="KW-1003">Cell membrane</keyword>
<protein>
    <submittedName>
        <fullName evidence="8">Ubiquinol oxidase subunit II, cyanide insensitive</fullName>
    </submittedName>
</protein>
<feature type="transmembrane region" description="Helical" evidence="7">
    <location>
        <begin position="113"/>
        <end position="138"/>
    </location>
</feature>
<evidence type="ECO:0000256" key="3">
    <source>
        <dbReference type="ARBA" id="ARBA00022475"/>
    </source>
</evidence>
<evidence type="ECO:0000313" key="9">
    <source>
        <dbReference type="Proteomes" id="UP000494172"/>
    </source>
</evidence>
<dbReference type="EMBL" id="CABVPX010000003">
    <property type="protein sequence ID" value="VWB28558.1"/>
    <property type="molecule type" value="Genomic_DNA"/>
</dbReference>
<dbReference type="GO" id="GO:0005886">
    <property type="term" value="C:plasma membrane"/>
    <property type="evidence" value="ECO:0007669"/>
    <property type="project" value="UniProtKB-SubCell"/>
</dbReference>